<keyword evidence="1" id="KW-0378">Hydrolase</keyword>
<dbReference type="GO" id="GO:0070008">
    <property type="term" value="F:serine-type exopeptidase activity"/>
    <property type="evidence" value="ECO:0007669"/>
    <property type="project" value="InterPro"/>
</dbReference>
<sequence>MFGRRVTEEYRQRICQDSFGENYNFDQLYLNVEYLNILYGGQNPKVSYAIYTNGYLDPWLYQGITHTYDENAYAVNVPGYSRWADATSLNTLDSIVLYNAKYTVVDTFR</sequence>
<evidence type="ECO:0000313" key="2">
    <source>
        <dbReference type="Proteomes" id="UP001151699"/>
    </source>
</evidence>
<keyword evidence="1" id="KW-0645">Protease</keyword>
<protein>
    <submittedName>
        <fullName evidence="1">Serine protease K12H4.7</fullName>
    </submittedName>
</protein>
<accession>A0A9Q0N0D4</accession>
<reference evidence="1" key="1">
    <citation type="submission" date="2022-07" db="EMBL/GenBank/DDBJ databases">
        <authorList>
            <person name="Trinca V."/>
            <person name="Uliana J.V.C."/>
            <person name="Torres T.T."/>
            <person name="Ward R.J."/>
            <person name="Monesi N."/>
        </authorList>
    </citation>
    <scope>NUCLEOTIDE SEQUENCE</scope>
    <source>
        <strain evidence="1">HSMRA1968</strain>
        <tissue evidence="1">Whole embryos</tissue>
    </source>
</reference>
<proteinExistence type="predicted"/>
<feature type="non-terminal residue" evidence="1">
    <location>
        <position position="109"/>
    </location>
</feature>
<dbReference type="OrthoDB" id="7752561at2759"/>
<name>A0A9Q0N0D4_9DIPT</name>
<dbReference type="Gene3D" id="3.40.50.1820">
    <property type="entry name" value="alpha/beta hydrolase"/>
    <property type="match status" value="1"/>
</dbReference>
<dbReference type="InterPro" id="IPR029058">
    <property type="entry name" value="AB_hydrolase_fold"/>
</dbReference>
<evidence type="ECO:0000313" key="1">
    <source>
        <dbReference type="EMBL" id="KAJ6641300.1"/>
    </source>
</evidence>
<organism evidence="1 2">
    <name type="scientific">Pseudolycoriella hygida</name>
    <dbReference type="NCBI Taxonomy" id="35572"/>
    <lineage>
        <taxon>Eukaryota</taxon>
        <taxon>Metazoa</taxon>
        <taxon>Ecdysozoa</taxon>
        <taxon>Arthropoda</taxon>
        <taxon>Hexapoda</taxon>
        <taxon>Insecta</taxon>
        <taxon>Pterygota</taxon>
        <taxon>Neoptera</taxon>
        <taxon>Endopterygota</taxon>
        <taxon>Diptera</taxon>
        <taxon>Nematocera</taxon>
        <taxon>Sciaroidea</taxon>
        <taxon>Sciaridae</taxon>
        <taxon>Pseudolycoriella</taxon>
    </lineage>
</organism>
<dbReference type="GO" id="GO:0006508">
    <property type="term" value="P:proteolysis"/>
    <property type="evidence" value="ECO:0007669"/>
    <property type="project" value="UniProtKB-KW"/>
</dbReference>
<dbReference type="Pfam" id="PF05577">
    <property type="entry name" value="Peptidase_S28"/>
    <property type="match status" value="1"/>
</dbReference>
<comment type="caution">
    <text evidence="1">The sequence shown here is derived from an EMBL/GenBank/DDBJ whole genome shotgun (WGS) entry which is preliminary data.</text>
</comment>
<dbReference type="AlphaFoldDB" id="A0A9Q0N0D4"/>
<dbReference type="EMBL" id="WJQU01000002">
    <property type="protein sequence ID" value="KAJ6641300.1"/>
    <property type="molecule type" value="Genomic_DNA"/>
</dbReference>
<dbReference type="InterPro" id="IPR008758">
    <property type="entry name" value="Peptidase_S28"/>
</dbReference>
<keyword evidence="2" id="KW-1185">Reference proteome</keyword>
<dbReference type="Proteomes" id="UP001151699">
    <property type="component" value="Chromosome B"/>
</dbReference>
<gene>
    <name evidence="1" type="primary">K12H4.7_5</name>
    <name evidence="1" type="ORF">Bhyg_06236</name>
</gene>